<organism evidence="2 3">
    <name type="scientific">Panicum hallii var. hallii</name>
    <dbReference type="NCBI Taxonomy" id="1504633"/>
    <lineage>
        <taxon>Eukaryota</taxon>
        <taxon>Viridiplantae</taxon>
        <taxon>Streptophyta</taxon>
        <taxon>Embryophyta</taxon>
        <taxon>Tracheophyta</taxon>
        <taxon>Spermatophyta</taxon>
        <taxon>Magnoliopsida</taxon>
        <taxon>Liliopsida</taxon>
        <taxon>Poales</taxon>
        <taxon>Poaceae</taxon>
        <taxon>PACMAD clade</taxon>
        <taxon>Panicoideae</taxon>
        <taxon>Panicodae</taxon>
        <taxon>Paniceae</taxon>
        <taxon>Panicinae</taxon>
        <taxon>Panicum</taxon>
        <taxon>Panicum sect. Panicum</taxon>
    </lineage>
</organism>
<accession>A0A2T7CDW6</accession>
<gene>
    <name evidence="2" type="ORF">GQ55_9G513200</name>
</gene>
<keyword evidence="1" id="KW-0472">Membrane</keyword>
<dbReference type="Proteomes" id="UP000244336">
    <property type="component" value="Chromosome 9"/>
</dbReference>
<evidence type="ECO:0000256" key="1">
    <source>
        <dbReference type="SAM" id="Phobius"/>
    </source>
</evidence>
<evidence type="ECO:0000313" key="2">
    <source>
        <dbReference type="EMBL" id="PUZ41536.1"/>
    </source>
</evidence>
<keyword evidence="1" id="KW-0812">Transmembrane</keyword>
<proteinExistence type="predicted"/>
<protein>
    <submittedName>
        <fullName evidence="2">Uncharacterized protein</fullName>
    </submittedName>
</protein>
<keyword evidence="3" id="KW-1185">Reference proteome</keyword>
<keyword evidence="1" id="KW-1133">Transmembrane helix</keyword>
<dbReference type="AlphaFoldDB" id="A0A2T7CDW6"/>
<evidence type="ECO:0000313" key="3">
    <source>
        <dbReference type="Proteomes" id="UP000244336"/>
    </source>
</evidence>
<name>A0A2T7CDW6_9POAL</name>
<dbReference type="EMBL" id="CM009757">
    <property type="protein sequence ID" value="PUZ41536.1"/>
    <property type="molecule type" value="Genomic_DNA"/>
</dbReference>
<dbReference type="Gramene" id="PUZ41536">
    <property type="protein sequence ID" value="PUZ41536"/>
    <property type="gene ID" value="GQ55_9G513200"/>
</dbReference>
<feature type="transmembrane region" description="Helical" evidence="1">
    <location>
        <begin position="65"/>
        <end position="86"/>
    </location>
</feature>
<sequence length="96" mass="11199">MFRSKGQNRCWGGSVGRTPLRSVCFNGWRWGTETGLYRQEVDAERSSCKLNFLAGVKFSLPLVKFYLRLVIFYMTLSFCLSSWRLSKCPMWTLPPF</sequence>
<reference evidence="2 3" key="1">
    <citation type="submission" date="2018-04" db="EMBL/GenBank/DDBJ databases">
        <title>WGS assembly of Panicum hallii var. hallii HAL2.</title>
        <authorList>
            <person name="Lovell J."/>
            <person name="Jenkins J."/>
            <person name="Lowry D."/>
            <person name="Mamidi S."/>
            <person name="Sreedasyam A."/>
            <person name="Weng X."/>
            <person name="Barry K."/>
            <person name="Bonette J."/>
            <person name="Campitelli B."/>
            <person name="Daum C."/>
            <person name="Gordon S."/>
            <person name="Gould B."/>
            <person name="Lipzen A."/>
            <person name="MacQueen A."/>
            <person name="Palacio-Mejia J."/>
            <person name="Plott C."/>
            <person name="Shakirov E."/>
            <person name="Shu S."/>
            <person name="Yoshinaga Y."/>
            <person name="Zane M."/>
            <person name="Rokhsar D."/>
            <person name="Grimwood J."/>
            <person name="Schmutz J."/>
            <person name="Juenger T."/>
        </authorList>
    </citation>
    <scope>NUCLEOTIDE SEQUENCE [LARGE SCALE GENOMIC DNA]</scope>
    <source>
        <strain evidence="3">cv. HAL2</strain>
    </source>
</reference>